<dbReference type="Pfam" id="PF01263">
    <property type="entry name" value="Aldose_epim"/>
    <property type="match status" value="1"/>
</dbReference>
<keyword evidence="6 8" id="KW-0413">Isomerase</keyword>
<dbReference type="PANTHER" id="PTHR10091:SF0">
    <property type="entry name" value="GALACTOSE MUTAROTASE"/>
    <property type="match status" value="1"/>
</dbReference>
<feature type="active site" description="Proton donor" evidence="9">
    <location>
        <position position="160"/>
    </location>
</feature>
<feature type="binding site" evidence="10">
    <location>
        <position position="232"/>
    </location>
    <ligand>
        <name>beta-D-galactose</name>
        <dbReference type="ChEBI" id="CHEBI:27667"/>
    </ligand>
</feature>
<dbReference type="SUPFAM" id="SSF74650">
    <property type="entry name" value="Galactose mutarotase-like"/>
    <property type="match status" value="1"/>
</dbReference>
<comment type="pathway">
    <text evidence="2 8">Carbohydrate metabolism; hexose metabolism.</text>
</comment>
<proteinExistence type="inferred from homology"/>
<dbReference type="Proteomes" id="UP000277094">
    <property type="component" value="Unassembled WGS sequence"/>
</dbReference>
<evidence type="ECO:0000256" key="11">
    <source>
        <dbReference type="PIRSR" id="PIRSR005096-3"/>
    </source>
</evidence>
<dbReference type="InterPro" id="IPR047215">
    <property type="entry name" value="Galactose_mutarotase-like"/>
</dbReference>
<dbReference type="PIRSF" id="PIRSF005096">
    <property type="entry name" value="GALM"/>
    <property type="match status" value="1"/>
</dbReference>
<feature type="binding site" evidence="11">
    <location>
        <begin position="160"/>
        <end position="162"/>
    </location>
    <ligand>
        <name>beta-D-galactose</name>
        <dbReference type="ChEBI" id="CHEBI:27667"/>
    </ligand>
</feature>
<evidence type="ECO:0000256" key="3">
    <source>
        <dbReference type="ARBA" id="ARBA00006206"/>
    </source>
</evidence>
<dbReference type="GO" id="GO:0004034">
    <property type="term" value="F:aldose 1-epimerase activity"/>
    <property type="evidence" value="ECO:0007669"/>
    <property type="project" value="UniProtKB-EC"/>
</dbReference>
<dbReference type="GO" id="GO:0030246">
    <property type="term" value="F:carbohydrate binding"/>
    <property type="evidence" value="ECO:0007669"/>
    <property type="project" value="InterPro"/>
</dbReference>
<dbReference type="InterPro" id="IPR008183">
    <property type="entry name" value="Aldose_1/G6P_1-epimerase"/>
</dbReference>
<accession>A0A3N0DPQ7</accession>
<evidence type="ECO:0000256" key="1">
    <source>
        <dbReference type="ARBA" id="ARBA00001614"/>
    </source>
</evidence>
<evidence type="ECO:0000256" key="5">
    <source>
        <dbReference type="ARBA" id="ARBA00014165"/>
    </source>
</evidence>
<keyword evidence="13" id="KW-1185">Reference proteome</keyword>
<feature type="active site" description="Proton acceptor" evidence="9">
    <location>
        <position position="295"/>
    </location>
</feature>
<protein>
    <recommendedName>
        <fullName evidence="5 8">Aldose 1-epimerase</fullName>
        <ecNumber evidence="4 8">5.1.3.3</ecNumber>
    </recommendedName>
</protein>
<comment type="similarity">
    <text evidence="3 8">Belongs to the aldose epimerase family.</text>
</comment>
<dbReference type="PANTHER" id="PTHR10091">
    <property type="entry name" value="ALDOSE-1-EPIMERASE"/>
    <property type="match status" value="1"/>
</dbReference>
<evidence type="ECO:0000313" key="13">
    <source>
        <dbReference type="Proteomes" id="UP000277094"/>
    </source>
</evidence>
<reference evidence="12 13" key="1">
    <citation type="submission" date="2018-11" db="EMBL/GenBank/DDBJ databases">
        <authorList>
            <person name="Li F."/>
        </authorList>
    </citation>
    <scope>NUCLEOTIDE SEQUENCE [LARGE SCALE GENOMIC DNA]</scope>
    <source>
        <strain evidence="12 13">KIS18-7</strain>
    </source>
</reference>
<evidence type="ECO:0000313" key="12">
    <source>
        <dbReference type="EMBL" id="RNL77638.1"/>
    </source>
</evidence>
<dbReference type="GO" id="GO:0006006">
    <property type="term" value="P:glucose metabolic process"/>
    <property type="evidence" value="ECO:0007669"/>
    <property type="project" value="TreeGrafter"/>
</dbReference>
<dbReference type="OrthoDB" id="9779408at2"/>
<dbReference type="Gene3D" id="2.70.98.10">
    <property type="match status" value="1"/>
</dbReference>
<evidence type="ECO:0000256" key="8">
    <source>
        <dbReference type="PIRNR" id="PIRNR005096"/>
    </source>
</evidence>
<evidence type="ECO:0000256" key="9">
    <source>
        <dbReference type="PIRSR" id="PIRSR005096-1"/>
    </source>
</evidence>
<dbReference type="AlphaFoldDB" id="A0A3N0DPQ7"/>
<dbReference type="PROSITE" id="PS00545">
    <property type="entry name" value="ALDOSE_1_EPIMERASE"/>
    <property type="match status" value="1"/>
</dbReference>
<dbReference type="NCBIfam" id="NF008277">
    <property type="entry name" value="PRK11055.1"/>
    <property type="match status" value="1"/>
</dbReference>
<dbReference type="EMBL" id="RJSG01000003">
    <property type="protein sequence ID" value="RNL77638.1"/>
    <property type="molecule type" value="Genomic_DNA"/>
</dbReference>
<dbReference type="InterPro" id="IPR014718">
    <property type="entry name" value="GH-type_carb-bd"/>
</dbReference>
<name>A0A3N0DPQ7_9ACTN</name>
<dbReference type="EC" id="5.1.3.3" evidence="4 8"/>
<gene>
    <name evidence="12" type="ORF">EFL95_16660</name>
</gene>
<dbReference type="InterPro" id="IPR018052">
    <property type="entry name" value="Ald1_epimerase_CS"/>
</dbReference>
<dbReference type="GO" id="GO:0033499">
    <property type="term" value="P:galactose catabolic process via UDP-galactose, Leloir pathway"/>
    <property type="evidence" value="ECO:0007669"/>
    <property type="project" value="TreeGrafter"/>
</dbReference>
<feature type="binding site" evidence="11">
    <location>
        <begin position="64"/>
        <end position="65"/>
    </location>
    <ligand>
        <name>beta-D-galactose</name>
        <dbReference type="ChEBI" id="CHEBI:27667"/>
    </ligand>
</feature>
<dbReference type="RefSeq" id="WP_123235224.1">
    <property type="nucleotide sequence ID" value="NZ_RJSG01000003.1"/>
</dbReference>
<evidence type="ECO:0000256" key="2">
    <source>
        <dbReference type="ARBA" id="ARBA00005028"/>
    </source>
</evidence>
<dbReference type="GO" id="GO:0005737">
    <property type="term" value="C:cytoplasm"/>
    <property type="evidence" value="ECO:0007669"/>
    <property type="project" value="TreeGrafter"/>
</dbReference>
<comment type="caution">
    <text evidence="12">The sequence shown here is derived from an EMBL/GenBank/DDBJ whole genome shotgun (WGS) entry which is preliminary data.</text>
</comment>
<evidence type="ECO:0000256" key="7">
    <source>
        <dbReference type="ARBA" id="ARBA00023277"/>
    </source>
</evidence>
<dbReference type="InterPro" id="IPR015443">
    <property type="entry name" value="Aldose_1-epimerase"/>
</dbReference>
<organism evidence="12 13">
    <name type="scientific">Nocardioides marmorisolisilvae</name>
    <dbReference type="NCBI Taxonomy" id="1542737"/>
    <lineage>
        <taxon>Bacteria</taxon>
        <taxon>Bacillati</taxon>
        <taxon>Actinomycetota</taxon>
        <taxon>Actinomycetes</taxon>
        <taxon>Propionibacteriales</taxon>
        <taxon>Nocardioidaceae</taxon>
        <taxon>Nocardioides</taxon>
    </lineage>
</organism>
<evidence type="ECO:0000256" key="6">
    <source>
        <dbReference type="ARBA" id="ARBA00023235"/>
    </source>
</evidence>
<evidence type="ECO:0000256" key="10">
    <source>
        <dbReference type="PIRSR" id="PIRSR005096-2"/>
    </source>
</evidence>
<keyword evidence="7 8" id="KW-0119">Carbohydrate metabolism</keyword>
<sequence length="329" mass="35176">MDVITIGNEPGIRLGLFALGAAVHRLDVTGGDGKRRNVVLGHRTEAAYLQCGAFHGATIGRFANRIAGGRLKILDKAIELESDGSGEHLHGGPGGFHTRHWSLKSHSTKDAVFQLTSADGDQGYPGELRSEVRYSVRGNRVCISMSATCDAPTVVSLTNHSYFNLNGESSGTVHDHLLRVESKSYLPVDFQGIPANGFESVVNTPFDLRAPAKIGDLVARDHPQIRARGGLDHCFVLPGTGLRTAAVLRSVKTLTSLRLLTDAPGLQVYSGINLDGLTTGTGGLPYHSGAGIALEPQALPDSPNRPEFPSALLQPGETYSHQIEWRFTS</sequence>
<comment type="catalytic activity">
    <reaction evidence="1 8">
        <text>alpha-D-glucose = beta-D-glucose</text>
        <dbReference type="Rhea" id="RHEA:10264"/>
        <dbReference type="ChEBI" id="CHEBI:15903"/>
        <dbReference type="ChEBI" id="CHEBI:17925"/>
        <dbReference type="EC" id="5.1.3.3"/>
    </reaction>
</comment>
<dbReference type="UniPathway" id="UPA00242"/>
<dbReference type="InterPro" id="IPR011013">
    <property type="entry name" value="Gal_mutarotase_sf_dom"/>
</dbReference>
<dbReference type="CDD" id="cd09019">
    <property type="entry name" value="galactose_mutarotase_like"/>
    <property type="match status" value="1"/>
</dbReference>
<evidence type="ECO:0000256" key="4">
    <source>
        <dbReference type="ARBA" id="ARBA00013185"/>
    </source>
</evidence>